<dbReference type="EMBL" id="CAJJDP010000063">
    <property type="protein sequence ID" value="CAD8174783.1"/>
    <property type="molecule type" value="Genomic_DNA"/>
</dbReference>
<evidence type="ECO:0000313" key="2">
    <source>
        <dbReference type="Proteomes" id="UP000683925"/>
    </source>
</evidence>
<sequence>MSYRTLSFGILNKISDLRKKCFLILKLPIQPIFYEKDRVLLRQKQEVNLNHENFNST</sequence>
<evidence type="ECO:0000313" key="1">
    <source>
        <dbReference type="EMBL" id="CAD8174783.1"/>
    </source>
</evidence>
<name>A0A8S1VE97_PAROT</name>
<organism evidence="1 2">
    <name type="scientific">Paramecium octaurelia</name>
    <dbReference type="NCBI Taxonomy" id="43137"/>
    <lineage>
        <taxon>Eukaryota</taxon>
        <taxon>Sar</taxon>
        <taxon>Alveolata</taxon>
        <taxon>Ciliophora</taxon>
        <taxon>Intramacronucleata</taxon>
        <taxon>Oligohymenophorea</taxon>
        <taxon>Peniculida</taxon>
        <taxon>Parameciidae</taxon>
        <taxon>Paramecium</taxon>
    </lineage>
</organism>
<dbReference type="Proteomes" id="UP000683925">
    <property type="component" value="Unassembled WGS sequence"/>
</dbReference>
<dbReference type="AlphaFoldDB" id="A0A8S1VE97"/>
<comment type="caution">
    <text evidence="1">The sequence shown here is derived from an EMBL/GenBank/DDBJ whole genome shotgun (WGS) entry which is preliminary data.</text>
</comment>
<keyword evidence="2" id="KW-1185">Reference proteome</keyword>
<proteinExistence type="predicted"/>
<reference evidence="1" key="1">
    <citation type="submission" date="2021-01" db="EMBL/GenBank/DDBJ databases">
        <authorList>
            <consortium name="Genoscope - CEA"/>
            <person name="William W."/>
        </authorList>
    </citation>
    <scope>NUCLEOTIDE SEQUENCE</scope>
</reference>
<gene>
    <name evidence="1" type="ORF">POCTA_138.1.T0640157</name>
</gene>
<accession>A0A8S1VE97</accession>
<protein>
    <submittedName>
        <fullName evidence="1">Uncharacterized protein</fullName>
    </submittedName>
</protein>